<feature type="compositionally biased region" description="Polar residues" evidence="1">
    <location>
        <begin position="54"/>
        <end position="64"/>
    </location>
</feature>
<feature type="region of interest" description="Disordered" evidence="1">
    <location>
        <begin position="46"/>
        <end position="74"/>
    </location>
</feature>
<evidence type="ECO:0000313" key="2">
    <source>
        <dbReference type="EMBL" id="PXF41559.1"/>
    </source>
</evidence>
<dbReference type="Proteomes" id="UP000247409">
    <property type="component" value="Unassembled WGS sequence"/>
</dbReference>
<dbReference type="EMBL" id="NBIV01000209">
    <property type="protein sequence ID" value="PXF41559.1"/>
    <property type="molecule type" value="Genomic_DNA"/>
</dbReference>
<evidence type="ECO:0000256" key="1">
    <source>
        <dbReference type="SAM" id="MobiDB-lite"/>
    </source>
</evidence>
<dbReference type="AlphaFoldDB" id="A0A2V3IHM0"/>
<evidence type="ECO:0000313" key="3">
    <source>
        <dbReference type="Proteomes" id="UP000247409"/>
    </source>
</evidence>
<gene>
    <name evidence="2" type="ORF">BWQ96_08704</name>
</gene>
<name>A0A2V3IHM0_9FLOR</name>
<organism evidence="2 3">
    <name type="scientific">Gracilariopsis chorda</name>
    <dbReference type="NCBI Taxonomy" id="448386"/>
    <lineage>
        <taxon>Eukaryota</taxon>
        <taxon>Rhodophyta</taxon>
        <taxon>Florideophyceae</taxon>
        <taxon>Rhodymeniophycidae</taxon>
        <taxon>Gracilariales</taxon>
        <taxon>Gracilariaceae</taxon>
        <taxon>Gracilariopsis</taxon>
    </lineage>
</organism>
<accession>A0A2V3IHM0</accession>
<protein>
    <submittedName>
        <fullName evidence="2">Uncharacterized protein</fullName>
    </submittedName>
</protein>
<keyword evidence="3" id="KW-1185">Reference proteome</keyword>
<comment type="caution">
    <text evidence="2">The sequence shown here is derived from an EMBL/GenBank/DDBJ whole genome shotgun (WGS) entry which is preliminary data.</text>
</comment>
<sequence>MTDSDDDVSTAVAFMIQFVAQHQHTKQIFAAANSTAQVYLQKRLAEENDDEDPQQANTGRGNTIDSKKATYVSR</sequence>
<reference evidence="2 3" key="1">
    <citation type="journal article" date="2018" name="Mol. Biol. Evol.">
        <title>Analysis of the draft genome of the red seaweed Gracilariopsis chorda provides insights into genome size evolution in Rhodophyta.</title>
        <authorList>
            <person name="Lee J."/>
            <person name="Yang E.C."/>
            <person name="Graf L."/>
            <person name="Yang J.H."/>
            <person name="Qiu H."/>
            <person name="Zel Zion U."/>
            <person name="Chan C.X."/>
            <person name="Stephens T.G."/>
            <person name="Weber A.P.M."/>
            <person name="Boo G.H."/>
            <person name="Boo S.M."/>
            <person name="Kim K.M."/>
            <person name="Shin Y."/>
            <person name="Jung M."/>
            <person name="Lee S.J."/>
            <person name="Yim H.S."/>
            <person name="Lee J.H."/>
            <person name="Bhattacharya D."/>
            <person name="Yoon H.S."/>
        </authorList>
    </citation>
    <scope>NUCLEOTIDE SEQUENCE [LARGE SCALE GENOMIC DNA]</scope>
    <source>
        <strain evidence="2 3">SKKU-2015</strain>
        <tissue evidence="2">Whole body</tissue>
    </source>
</reference>
<proteinExistence type="predicted"/>